<dbReference type="InterPro" id="IPR036291">
    <property type="entry name" value="NAD(P)-bd_dom_sf"/>
</dbReference>
<evidence type="ECO:0000256" key="8">
    <source>
        <dbReference type="RuleBase" id="RU366074"/>
    </source>
</evidence>
<feature type="binding site" evidence="7">
    <location>
        <position position="189"/>
    </location>
    <ligand>
        <name>NADP(+)</name>
        <dbReference type="ChEBI" id="CHEBI:58349"/>
    </ligand>
</feature>
<evidence type="ECO:0000259" key="9">
    <source>
        <dbReference type="SMART" id="SM00822"/>
    </source>
</evidence>
<dbReference type="InterPro" id="IPR011284">
    <property type="entry name" value="3oxo_ACP_reduc"/>
</dbReference>
<keyword evidence="8" id="KW-0443">Lipid metabolism</keyword>
<dbReference type="CDD" id="cd05333">
    <property type="entry name" value="BKR_SDR_c"/>
    <property type="match status" value="1"/>
</dbReference>
<evidence type="ECO:0000256" key="6">
    <source>
        <dbReference type="PIRSR" id="PIRSR611284-1"/>
    </source>
</evidence>
<keyword evidence="3 7" id="KW-0521">NADP</keyword>
<dbReference type="PRINTS" id="PR00080">
    <property type="entry name" value="SDRFAMILY"/>
</dbReference>
<feature type="binding site" evidence="7">
    <location>
        <begin position="156"/>
        <end position="160"/>
    </location>
    <ligand>
        <name>NADP(+)</name>
        <dbReference type="ChEBI" id="CHEBI:58349"/>
    </ligand>
</feature>
<dbReference type="EMBL" id="JMIH01000015">
    <property type="protein sequence ID" value="KEO74345.1"/>
    <property type="molecule type" value="Genomic_DNA"/>
</dbReference>
<gene>
    <name evidence="10" type="ORF">EL17_06310</name>
</gene>
<keyword evidence="8" id="KW-0276">Fatty acid metabolism</keyword>
<proteinExistence type="inferred from homology"/>
<evidence type="ECO:0000313" key="11">
    <source>
        <dbReference type="Proteomes" id="UP000027821"/>
    </source>
</evidence>
<keyword evidence="8" id="KW-0275">Fatty acid biosynthesis</keyword>
<keyword evidence="11" id="KW-1185">Reference proteome</keyword>
<dbReference type="SUPFAM" id="SSF51735">
    <property type="entry name" value="NAD(P)-binding Rossmann-fold domains"/>
    <property type="match status" value="1"/>
</dbReference>
<dbReference type="PRINTS" id="PR00081">
    <property type="entry name" value="GDHRDH"/>
</dbReference>
<dbReference type="Pfam" id="PF13561">
    <property type="entry name" value="adh_short_C2"/>
    <property type="match status" value="1"/>
</dbReference>
<dbReference type="AlphaFoldDB" id="A0A074L1G7"/>
<evidence type="ECO:0000256" key="4">
    <source>
        <dbReference type="ARBA" id="ARBA00023002"/>
    </source>
</evidence>
<organism evidence="10 11">
    <name type="scientific">Anditalea andensis</name>
    <dbReference type="NCBI Taxonomy" id="1048983"/>
    <lineage>
        <taxon>Bacteria</taxon>
        <taxon>Pseudomonadati</taxon>
        <taxon>Bacteroidota</taxon>
        <taxon>Cytophagia</taxon>
        <taxon>Cytophagales</taxon>
        <taxon>Cytophagaceae</taxon>
        <taxon>Anditalea</taxon>
    </lineage>
</organism>
<comment type="caution">
    <text evidence="10">The sequence shown here is derived from an EMBL/GenBank/DDBJ whole genome shotgun (WGS) entry which is preliminary data.</text>
</comment>
<dbReference type="GO" id="GO:0006633">
    <property type="term" value="P:fatty acid biosynthetic process"/>
    <property type="evidence" value="ECO:0007669"/>
    <property type="project" value="UniProtKB-UniPathway"/>
</dbReference>
<comment type="similarity">
    <text evidence="2 8">Belongs to the short-chain dehydrogenases/reductases (SDR) family.</text>
</comment>
<feature type="active site" description="Proton acceptor" evidence="6">
    <location>
        <position position="156"/>
    </location>
</feature>
<comment type="pathway">
    <text evidence="8">Lipid metabolism; fatty acid biosynthesis.</text>
</comment>
<dbReference type="PANTHER" id="PTHR42879:SF2">
    <property type="entry name" value="3-OXOACYL-[ACYL-CARRIER-PROTEIN] REDUCTASE FABG"/>
    <property type="match status" value="1"/>
</dbReference>
<dbReference type="PANTHER" id="PTHR42879">
    <property type="entry name" value="3-OXOACYL-(ACYL-CARRIER-PROTEIN) REDUCTASE"/>
    <property type="match status" value="1"/>
</dbReference>
<comment type="catalytic activity">
    <reaction evidence="5 8">
        <text>a (3R)-hydroxyacyl-[ACP] + NADP(+) = a 3-oxoacyl-[ACP] + NADPH + H(+)</text>
        <dbReference type="Rhea" id="RHEA:17397"/>
        <dbReference type="Rhea" id="RHEA-COMP:9916"/>
        <dbReference type="Rhea" id="RHEA-COMP:9945"/>
        <dbReference type="ChEBI" id="CHEBI:15378"/>
        <dbReference type="ChEBI" id="CHEBI:57783"/>
        <dbReference type="ChEBI" id="CHEBI:58349"/>
        <dbReference type="ChEBI" id="CHEBI:78776"/>
        <dbReference type="ChEBI" id="CHEBI:78827"/>
        <dbReference type="EC" id="1.1.1.100"/>
    </reaction>
</comment>
<dbReference type="Gene3D" id="3.40.50.720">
    <property type="entry name" value="NAD(P)-binding Rossmann-like Domain"/>
    <property type="match status" value="1"/>
</dbReference>
<dbReference type="EC" id="1.1.1.100" evidence="8"/>
<dbReference type="NCBIfam" id="TIGR01830">
    <property type="entry name" value="3oxo_ACP_reduc"/>
    <property type="match status" value="1"/>
</dbReference>
<evidence type="ECO:0000256" key="2">
    <source>
        <dbReference type="ARBA" id="ARBA00006484"/>
    </source>
</evidence>
<protein>
    <recommendedName>
        <fullName evidence="8">3-oxoacyl-[acyl-carrier-protein] reductase</fullName>
        <ecNumber evidence="8">1.1.1.100</ecNumber>
    </recommendedName>
</protein>
<keyword evidence="8" id="KW-0444">Lipid biosynthesis</keyword>
<evidence type="ECO:0000256" key="7">
    <source>
        <dbReference type="PIRSR" id="PIRSR611284-2"/>
    </source>
</evidence>
<dbReference type="RefSeq" id="WP_035072257.1">
    <property type="nucleotide sequence ID" value="NZ_JMIH01000015.1"/>
</dbReference>
<evidence type="ECO:0000256" key="3">
    <source>
        <dbReference type="ARBA" id="ARBA00022857"/>
    </source>
</evidence>
<dbReference type="OrthoDB" id="9788235at2"/>
<name>A0A074L1G7_9BACT</name>
<dbReference type="STRING" id="1048983.EL17_06310"/>
<dbReference type="UniPathway" id="UPA00094"/>
<dbReference type="InterPro" id="IPR057326">
    <property type="entry name" value="KR_dom"/>
</dbReference>
<dbReference type="InterPro" id="IPR002347">
    <property type="entry name" value="SDR_fam"/>
</dbReference>
<accession>A0A074L1G7</accession>
<reference evidence="10 11" key="1">
    <citation type="submission" date="2014-04" db="EMBL/GenBank/DDBJ databases">
        <title>Characterization and application of a salt tolerant electro-active bacterium.</title>
        <authorList>
            <person name="Yang L."/>
            <person name="Wei S."/>
            <person name="Tay Q.X.M."/>
        </authorList>
    </citation>
    <scope>NUCLEOTIDE SEQUENCE [LARGE SCALE GENOMIC DNA]</scope>
    <source>
        <strain evidence="10 11">LY1</strain>
    </source>
</reference>
<evidence type="ECO:0000256" key="1">
    <source>
        <dbReference type="ARBA" id="ARBA00002607"/>
    </source>
</evidence>
<dbReference type="InterPro" id="IPR050259">
    <property type="entry name" value="SDR"/>
</dbReference>
<dbReference type="PROSITE" id="PS00061">
    <property type="entry name" value="ADH_SHORT"/>
    <property type="match status" value="1"/>
</dbReference>
<comment type="function">
    <text evidence="1 8">Catalyzes the NADPH-dependent reduction of beta-ketoacyl-ACP substrates to beta-hydroxyacyl-ACP products, the first reductive step in the elongation cycle of fatty acid biosynthesis.</text>
</comment>
<dbReference type="InterPro" id="IPR020904">
    <property type="entry name" value="Sc_DH/Rdtase_CS"/>
</dbReference>
<evidence type="ECO:0000256" key="5">
    <source>
        <dbReference type="ARBA" id="ARBA00048508"/>
    </source>
</evidence>
<dbReference type="eggNOG" id="COG1028">
    <property type="taxonomic scope" value="Bacteria"/>
</dbReference>
<keyword evidence="4 8" id="KW-0560">Oxidoreductase</keyword>
<dbReference type="NCBIfam" id="NF009466">
    <property type="entry name" value="PRK12826.1-2"/>
    <property type="match status" value="1"/>
</dbReference>
<comment type="subunit">
    <text evidence="8">Homotetramer.</text>
</comment>
<evidence type="ECO:0000313" key="10">
    <source>
        <dbReference type="EMBL" id="KEO74345.1"/>
    </source>
</evidence>
<dbReference type="SMART" id="SM00822">
    <property type="entry name" value="PKS_KR"/>
    <property type="match status" value="1"/>
</dbReference>
<dbReference type="Proteomes" id="UP000027821">
    <property type="component" value="Unassembled WGS sequence"/>
</dbReference>
<sequence length="248" mass="26224">MGLLSGKTALITGASKGIGRAIAIRYAEEGANVAFTYLSSVEKGEALERELAEFGIKAKGYRSDASDFKAAEDLVSGVVSEFGGLDILINNAGVTRDNLLMRMSEEHWDEVININLKSCFNTVKAATRTMMKAKAGSIINITSVVGIKGNAGQANYAASKAGIIGFTKSVALELGSRNIRSNAVAPGFIETEMTGVLDEKTVQSWRDAIPMKRGGQPDEVANTCVFLGSDLSSYISGQVIQVDGAMLT</sequence>
<feature type="domain" description="Ketoreductase" evidence="9">
    <location>
        <begin position="7"/>
        <end position="192"/>
    </location>
</feature>
<feature type="binding site" evidence="7">
    <location>
        <position position="91"/>
    </location>
    <ligand>
        <name>NADP(+)</name>
        <dbReference type="ChEBI" id="CHEBI:58349"/>
    </ligand>
</feature>
<dbReference type="GO" id="GO:0051287">
    <property type="term" value="F:NAD binding"/>
    <property type="evidence" value="ECO:0007669"/>
    <property type="project" value="UniProtKB-UniRule"/>
</dbReference>
<dbReference type="GO" id="GO:0004316">
    <property type="term" value="F:3-oxoacyl-[acyl-carrier-protein] reductase (NADPH) activity"/>
    <property type="evidence" value="ECO:0007669"/>
    <property type="project" value="UniProtKB-UniRule"/>
</dbReference>
<dbReference type="FunFam" id="3.40.50.720:FF:000115">
    <property type="entry name" value="3-oxoacyl-[acyl-carrier-protein] reductase FabG"/>
    <property type="match status" value="1"/>
</dbReference>
<dbReference type="NCBIfam" id="NF005559">
    <property type="entry name" value="PRK07231.1"/>
    <property type="match status" value="1"/>
</dbReference>